<dbReference type="SUPFAM" id="SSF52440">
    <property type="entry name" value="PreATP-grasp domain"/>
    <property type="match status" value="1"/>
</dbReference>
<dbReference type="Pfam" id="PF02222">
    <property type="entry name" value="ATP-grasp"/>
    <property type="match status" value="1"/>
</dbReference>
<evidence type="ECO:0000256" key="3">
    <source>
        <dbReference type="ARBA" id="ARBA00022755"/>
    </source>
</evidence>
<keyword evidence="2 5" id="KW-0547">Nucleotide-binding</keyword>
<keyword evidence="3 5" id="KW-0658">Purine biosynthesis</keyword>
<dbReference type="GO" id="GO:0006189">
    <property type="term" value="P:'de novo' IMP biosynthetic process"/>
    <property type="evidence" value="ECO:0007669"/>
    <property type="project" value="UniProtKB-UniRule"/>
</dbReference>
<comment type="catalytic activity">
    <reaction evidence="5 6">
        <text>5-amino-1-(5-phospho-beta-D-ribosyl)imidazole + hydrogencarbonate + ATP = 5-carboxyamino-1-(5-phospho-D-ribosyl)imidazole + ADP + phosphate + 2 H(+)</text>
        <dbReference type="Rhea" id="RHEA:19317"/>
        <dbReference type="ChEBI" id="CHEBI:15378"/>
        <dbReference type="ChEBI" id="CHEBI:17544"/>
        <dbReference type="ChEBI" id="CHEBI:30616"/>
        <dbReference type="ChEBI" id="CHEBI:43474"/>
        <dbReference type="ChEBI" id="CHEBI:58730"/>
        <dbReference type="ChEBI" id="CHEBI:137981"/>
        <dbReference type="ChEBI" id="CHEBI:456216"/>
        <dbReference type="EC" id="6.3.4.18"/>
    </reaction>
</comment>
<dbReference type="SUPFAM" id="SSF56059">
    <property type="entry name" value="Glutathione synthetase ATP-binding domain-like"/>
    <property type="match status" value="1"/>
</dbReference>
<dbReference type="NCBIfam" id="NF004679">
    <property type="entry name" value="PRK06019.1-5"/>
    <property type="match status" value="1"/>
</dbReference>
<dbReference type="Gene3D" id="3.30.1490.20">
    <property type="entry name" value="ATP-grasp fold, A domain"/>
    <property type="match status" value="1"/>
</dbReference>
<dbReference type="InterPro" id="IPR011761">
    <property type="entry name" value="ATP-grasp"/>
</dbReference>
<organism evidence="8 9">
    <name type="scientific">Cytobacillus depressus</name>
    <dbReference type="NCBI Taxonomy" id="1602942"/>
    <lineage>
        <taxon>Bacteria</taxon>
        <taxon>Bacillati</taxon>
        <taxon>Bacillota</taxon>
        <taxon>Bacilli</taxon>
        <taxon>Bacillales</taxon>
        <taxon>Bacillaceae</taxon>
        <taxon>Cytobacillus</taxon>
    </lineage>
</organism>
<dbReference type="NCBIfam" id="NF004675">
    <property type="entry name" value="PRK06019.1-1"/>
    <property type="match status" value="1"/>
</dbReference>
<dbReference type="InterPro" id="IPR054350">
    <property type="entry name" value="PurT/PurK_preATP-grasp"/>
</dbReference>
<dbReference type="NCBIfam" id="TIGR01161">
    <property type="entry name" value="purK"/>
    <property type="match status" value="1"/>
</dbReference>
<keyword evidence="9" id="KW-1185">Reference proteome</keyword>
<feature type="binding site" evidence="5">
    <location>
        <begin position="268"/>
        <end position="269"/>
    </location>
    <ligand>
        <name>ATP</name>
        <dbReference type="ChEBI" id="CHEBI:30616"/>
    </ligand>
</feature>
<feature type="binding site" evidence="5">
    <location>
        <begin position="153"/>
        <end position="159"/>
    </location>
    <ligand>
        <name>ATP</name>
        <dbReference type="ChEBI" id="CHEBI:30616"/>
    </ligand>
</feature>
<dbReference type="UniPathway" id="UPA00074">
    <property type="reaction ID" value="UER00942"/>
</dbReference>
<dbReference type="GO" id="GO:0046872">
    <property type="term" value="F:metal ion binding"/>
    <property type="evidence" value="ECO:0007669"/>
    <property type="project" value="InterPro"/>
</dbReference>
<accession>A0A6L3V2Q5</accession>
<proteinExistence type="inferred from homology"/>
<dbReference type="PROSITE" id="PS50975">
    <property type="entry name" value="ATP_GRASP"/>
    <property type="match status" value="1"/>
</dbReference>
<dbReference type="AlphaFoldDB" id="A0A6L3V2Q5"/>
<dbReference type="GO" id="GO:0034028">
    <property type="term" value="F:5-(carboxyamino)imidazole ribonucleotide synthase activity"/>
    <property type="evidence" value="ECO:0007669"/>
    <property type="project" value="UniProtKB-UniRule"/>
</dbReference>
<dbReference type="InterPro" id="IPR011054">
    <property type="entry name" value="Rudment_hybrid_motif"/>
</dbReference>
<comment type="pathway">
    <text evidence="5 6">Purine metabolism; IMP biosynthesis via de novo pathway; 5-amino-1-(5-phospho-D-ribosyl)imidazole-4-carboxylate from 5-amino-1-(5-phospho-D-ribosyl)imidazole (N5-CAIR route): step 1/2.</text>
</comment>
<dbReference type="EC" id="6.3.4.18" evidence="5 6"/>
<dbReference type="GO" id="GO:0005524">
    <property type="term" value="F:ATP binding"/>
    <property type="evidence" value="ECO:0007669"/>
    <property type="project" value="UniProtKB-UniRule"/>
</dbReference>
<feature type="binding site" evidence="5">
    <location>
        <position position="148"/>
    </location>
    <ligand>
        <name>ATP</name>
        <dbReference type="ChEBI" id="CHEBI:30616"/>
    </ligand>
</feature>
<evidence type="ECO:0000256" key="2">
    <source>
        <dbReference type="ARBA" id="ARBA00022741"/>
    </source>
</evidence>
<feature type="binding site" evidence="5">
    <location>
        <position position="214"/>
    </location>
    <ligand>
        <name>ATP</name>
        <dbReference type="ChEBI" id="CHEBI:30616"/>
    </ligand>
</feature>
<comment type="similarity">
    <text evidence="5 6">Belongs to the PurK/PurT family.</text>
</comment>
<evidence type="ECO:0000313" key="9">
    <source>
        <dbReference type="Proteomes" id="UP000481030"/>
    </source>
</evidence>
<dbReference type="OrthoDB" id="9804625at2"/>
<dbReference type="InterPro" id="IPR003135">
    <property type="entry name" value="ATP-grasp_carboxylate-amine"/>
</dbReference>
<dbReference type="InterPro" id="IPR013815">
    <property type="entry name" value="ATP_grasp_subdomain_1"/>
</dbReference>
<comment type="function">
    <text evidence="5">Catalyzes the ATP-dependent conversion of 5-aminoimidazole ribonucleotide (AIR) and HCO(3)(-) to N5-carboxyaminoimidazole ribonucleotide (N5-CAIR).</text>
</comment>
<gene>
    <name evidence="5 6 8" type="primary">purK</name>
    <name evidence="8" type="ORF">F7731_19180</name>
</gene>
<evidence type="ECO:0000256" key="4">
    <source>
        <dbReference type="ARBA" id="ARBA00022840"/>
    </source>
</evidence>
<dbReference type="SUPFAM" id="SSF51246">
    <property type="entry name" value="Rudiment single hybrid motif"/>
    <property type="match status" value="1"/>
</dbReference>
<dbReference type="NCBIfam" id="NF004676">
    <property type="entry name" value="PRK06019.1-2"/>
    <property type="match status" value="1"/>
</dbReference>
<dbReference type="EMBL" id="WBOS01000012">
    <property type="protein sequence ID" value="KAB2331196.1"/>
    <property type="molecule type" value="Genomic_DNA"/>
</dbReference>
<evidence type="ECO:0000313" key="8">
    <source>
        <dbReference type="EMBL" id="KAB2331196.1"/>
    </source>
</evidence>
<evidence type="ECO:0000256" key="6">
    <source>
        <dbReference type="RuleBase" id="RU361200"/>
    </source>
</evidence>
<dbReference type="PANTHER" id="PTHR11609">
    <property type="entry name" value="PURINE BIOSYNTHESIS PROTEIN 6/7, PUR6/7"/>
    <property type="match status" value="1"/>
</dbReference>
<keyword evidence="4 5" id="KW-0067">ATP-binding</keyword>
<dbReference type="PANTHER" id="PTHR11609:SF5">
    <property type="entry name" value="PHOSPHORIBOSYLAMINOIMIDAZOLE CARBOXYLASE"/>
    <property type="match status" value="1"/>
</dbReference>
<dbReference type="Gene3D" id="3.40.50.20">
    <property type="match status" value="1"/>
</dbReference>
<evidence type="ECO:0000256" key="1">
    <source>
        <dbReference type="ARBA" id="ARBA00022598"/>
    </source>
</evidence>
<dbReference type="FunFam" id="3.40.50.20:FF:000016">
    <property type="entry name" value="N5-carboxyaminoimidazole ribonucleotide synthase"/>
    <property type="match status" value="1"/>
</dbReference>
<dbReference type="Pfam" id="PF17769">
    <property type="entry name" value="PurK_C"/>
    <property type="match status" value="1"/>
</dbReference>
<dbReference type="GO" id="GO:0005829">
    <property type="term" value="C:cytosol"/>
    <property type="evidence" value="ECO:0007669"/>
    <property type="project" value="TreeGrafter"/>
</dbReference>
<feature type="domain" description="ATP-grasp" evidence="7">
    <location>
        <begin position="112"/>
        <end position="298"/>
    </location>
</feature>
<evidence type="ECO:0000259" key="7">
    <source>
        <dbReference type="PROSITE" id="PS50975"/>
    </source>
</evidence>
<dbReference type="FunFam" id="3.30.1490.20:FF:000015">
    <property type="entry name" value="N5-carboxyaminoimidazole ribonucleotide synthase"/>
    <property type="match status" value="1"/>
</dbReference>
<dbReference type="InterPro" id="IPR016185">
    <property type="entry name" value="PreATP-grasp_dom_sf"/>
</dbReference>
<dbReference type="GO" id="GO:0004638">
    <property type="term" value="F:phosphoribosylaminoimidazole carboxylase activity"/>
    <property type="evidence" value="ECO:0007669"/>
    <property type="project" value="InterPro"/>
</dbReference>
<dbReference type="Gene3D" id="3.30.470.20">
    <property type="entry name" value="ATP-grasp fold, B domain"/>
    <property type="match status" value="1"/>
</dbReference>
<keyword evidence="1 5" id="KW-0436">Ligase</keyword>
<dbReference type="Pfam" id="PF22660">
    <property type="entry name" value="RS_preATP-grasp-like"/>
    <property type="match status" value="1"/>
</dbReference>
<dbReference type="InterPro" id="IPR040686">
    <property type="entry name" value="PurK_C"/>
</dbReference>
<evidence type="ECO:0000256" key="5">
    <source>
        <dbReference type="HAMAP-Rule" id="MF_01928"/>
    </source>
</evidence>
<protein>
    <recommendedName>
        <fullName evidence="5 6">N5-carboxyaminoimidazole ribonucleotide synthase</fullName>
        <shortName evidence="5 6">N5-CAIR synthase</shortName>
        <ecNumber evidence="5 6">6.3.4.18</ecNumber>
    </recommendedName>
    <alternativeName>
        <fullName evidence="5 6">5-(carboxyamino)imidazole ribonucleotide synthetase</fullName>
    </alternativeName>
</protein>
<feature type="binding site" evidence="5">
    <location>
        <position position="191"/>
    </location>
    <ligand>
        <name>ATP</name>
        <dbReference type="ChEBI" id="CHEBI:30616"/>
    </ligand>
</feature>
<reference evidence="8 9" key="1">
    <citation type="journal article" date="2016" name="Antonie Van Leeuwenhoek">
        <title>Bacillus depressus sp. nov., isolated from soil of a sunflower field.</title>
        <authorList>
            <person name="Wei X."/>
            <person name="Xin D."/>
            <person name="Xin Y."/>
            <person name="Zhang H."/>
            <person name="Wang T."/>
            <person name="Zhang J."/>
        </authorList>
    </citation>
    <scope>NUCLEOTIDE SEQUENCE [LARGE SCALE GENOMIC DNA]</scope>
    <source>
        <strain evidence="8 9">BZ1</strain>
    </source>
</reference>
<feature type="binding site" evidence="5">
    <location>
        <position position="108"/>
    </location>
    <ligand>
        <name>ATP</name>
        <dbReference type="ChEBI" id="CHEBI:30616"/>
    </ligand>
</feature>
<name>A0A6L3V2Q5_9BACI</name>
<comment type="caution">
    <text evidence="8">The sequence shown here is derived from an EMBL/GenBank/DDBJ whole genome shotgun (WGS) entry which is preliminary data.</text>
</comment>
<comment type="subunit">
    <text evidence="5 6">Homodimer.</text>
</comment>
<comment type="function">
    <text evidence="6">Catalyzes the ATP-dependent conversion of 5-aminoimidazole ribonucleotide (AIR) and HCO(3)- to N5-carboxyaminoimidazole ribonucleotide (N5-CAIR).</text>
</comment>
<dbReference type="Proteomes" id="UP000481030">
    <property type="component" value="Unassembled WGS sequence"/>
</dbReference>
<dbReference type="InterPro" id="IPR005875">
    <property type="entry name" value="PurK"/>
</dbReference>
<dbReference type="HAMAP" id="MF_01928">
    <property type="entry name" value="PurK"/>
    <property type="match status" value="1"/>
</dbReference>
<feature type="binding site" evidence="5">
    <location>
        <begin position="183"/>
        <end position="186"/>
    </location>
    <ligand>
        <name>ATP</name>
        <dbReference type="ChEBI" id="CHEBI:30616"/>
    </ligand>
</feature>
<sequence length="376" mass="41744">MSKKVILPGQTIGIIGGGQLGRMMALAAKAQGFRIAVLDPTEDSPCGQIADYKIIGEYHSLDAIKELAKISDVITYEFENINAECLEWLCANAYVPQGARLLEITQDRTTEKAAIQKAGAEVAPYAVIEKIQDIQESINKLGYPAVLKTARGGYDGKGQYVIKNEQDIAEAANLLEKGICVLEKWIPFEKEISVIICRNSSGEAVTFPVGENIHKENILHQTIVPARISKQAEEKALEEASKLAEAFELVGTLAVEMFLTADGHIYINELAPRPHNSGHYSIEACETSQFEQHIRAVCNWPLGETRLLTPAVMVNILGQHQSRLLEEIPELSNWKIHLYGKKEAKYKRKMGHVTLLRNSVDDALIELERSSIWDVQ</sequence>
<dbReference type="FunFam" id="3.30.470.20:FF:000029">
    <property type="entry name" value="N5-carboxyaminoimidazole ribonucleotide synthase"/>
    <property type="match status" value="1"/>
</dbReference>